<dbReference type="InterPro" id="IPR029021">
    <property type="entry name" value="Prot-tyrosine_phosphatase-like"/>
</dbReference>
<dbReference type="PROSITE" id="PS00383">
    <property type="entry name" value="TYR_PHOSPHATASE_1"/>
    <property type="match status" value="1"/>
</dbReference>
<evidence type="ECO:0000313" key="6">
    <source>
        <dbReference type="EMBL" id="ETL85083.1"/>
    </source>
</evidence>
<dbReference type="PROSITE" id="PS51339">
    <property type="entry name" value="PPASE_MYOTUBULARIN"/>
    <property type="match status" value="1"/>
</dbReference>
<dbReference type="SUPFAM" id="SSF50729">
    <property type="entry name" value="PH domain-like"/>
    <property type="match status" value="1"/>
</dbReference>
<dbReference type="CDD" id="cd14507">
    <property type="entry name" value="PTP-MTM-like"/>
    <property type="match status" value="1"/>
</dbReference>
<feature type="domain" description="Myotubularin phosphatase" evidence="4">
    <location>
        <begin position="161"/>
        <end position="454"/>
    </location>
</feature>
<dbReference type="EMBL" id="KI688187">
    <property type="protein sequence ID" value="ETK78422.1"/>
    <property type="molecule type" value="Genomic_DNA"/>
</dbReference>
<dbReference type="OrthoDB" id="271628at2759"/>
<feature type="active site" description="Phosphocysteine intermediate" evidence="2">
    <location>
        <position position="374"/>
    </location>
</feature>
<dbReference type="SUPFAM" id="SSF52799">
    <property type="entry name" value="(Phosphotyrosine protein) phosphatases II"/>
    <property type="match status" value="1"/>
</dbReference>
<dbReference type="InterPro" id="IPR010569">
    <property type="entry name" value="Myotubularin-like_Pase_dom"/>
</dbReference>
<comment type="similarity">
    <text evidence="1">Belongs to the protein-tyrosine phosphatase family. Non-receptor class myotubularin subfamily.</text>
</comment>
<evidence type="ECO:0000256" key="3">
    <source>
        <dbReference type="PIRSR" id="PIRSR630564-2"/>
    </source>
</evidence>
<evidence type="ECO:0000256" key="1">
    <source>
        <dbReference type="ARBA" id="ARBA00007471"/>
    </source>
</evidence>
<proteinExistence type="inferred from homology"/>
<dbReference type="EMBL" id="KI681647">
    <property type="protein sequence ID" value="ETL85083.1"/>
    <property type="molecule type" value="Genomic_DNA"/>
</dbReference>
<reference evidence="6" key="1">
    <citation type="submission" date="2013-11" db="EMBL/GenBank/DDBJ databases">
        <title>The Genome Sequence of Phytophthora parasitica CHvinca01.</title>
        <authorList>
            <consortium name="The Broad Institute Genomics Platform"/>
            <person name="Russ C."/>
            <person name="Tyler B."/>
            <person name="Panabieres F."/>
            <person name="Shan W."/>
            <person name="Tripathy S."/>
            <person name="Grunwald N."/>
            <person name="Machado M."/>
            <person name="Johnson C.S."/>
            <person name="Arredondo F."/>
            <person name="Hong C."/>
            <person name="Coffey M."/>
            <person name="Young S.K."/>
            <person name="Zeng Q."/>
            <person name="Gargeya S."/>
            <person name="Fitzgerald M."/>
            <person name="Abouelleil A."/>
            <person name="Alvarado L."/>
            <person name="Chapman S.B."/>
            <person name="Gainer-Dewar J."/>
            <person name="Goldberg J."/>
            <person name="Griggs A."/>
            <person name="Gujja S."/>
            <person name="Hansen M."/>
            <person name="Howarth C."/>
            <person name="Imamovic A."/>
            <person name="Ireland A."/>
            <person name="Larimer J."/>
            <person name="McCowan C."/>
            <person name="Murphy C."/>
            <person name="Pearson M."/>
            <person name="Poon T.W."/>
            <person name="Priest M."/>
            <person name="Roberts A."/>
            <person name="Saif S."/>
            <person name="Shea T."/>
            <person name="Sykes S."/>
            <person name="Wortman J."/>
            <person name="Nusbaum C."/>
            <person name="Birren B."/>
        </authorList>
    </citation>
    <scope>NUCLEOTIDE SEQUENCE [LARGE SCALE GENOMIC DNA]</scope>
    <source>
        <strain evidence="6">CHvinca01</strain>
    </source>
</reference>
<name>W2KIT5_PHYNI</name>
<sequence>MLVGEEEEPARCRLIGETDVLAAITSEFLDENASRKDTSAATVCLGRVFMTTFRFQFVPDEHEYDRVRRHLLDRSEDEIESYFLIPLGCIASVKKKNSIVEIFTKDLRQLSFRFDVVEITKIFSVLTTYVFPDKIEFLFAFYHRLSENMLEEEPLLPCVLDWDVYDDQTEWERQGVFENGKWRVTRCNESFCAIDTYPERLAVPATVTDEVLLDAMNFRSLGRIPCLTWLNGANGAALCRSSQPKIGMSKATSPADESLVAAIAASSLLQDQLQIIDCRPMSSALANRAKGYGVESSVNYKNCTIGYMEIPNIHSMRESMKKLRNLCASPSCDNLRWLGSIEDTKWLVYVRQLLKSGLHIAQLLRSGESVLLHCSHGWDRTSQIASLAQIFIDPFFRTWKGFQVLIEKEWLSFGHPFHIRHSHGEKADTQESPIFIQFLDCVSQLVRIYPSYFE</sequence>
<dbReference type="InterPro" id="IPR011993">
    <property type="entry name" value="PH-like_dom_sf"/>
</dbReference>
<dbReference type="PANTHER" id="PTHR10807:SF128">
    <property type="entry name" value="PHOSPHATIDYLINOSITOL-3,5-BISPHOSPHATE 3-PHOSPHATASE"/>
    <property type="match status" value="1"/>
</dbReference>
<dbReference type="PANTHER" id="PTHR10807">
    <property type="entry name" value="MYOTUBULARIN-RELATED"/>
    <property type="match status" value="1"/>
</dbReference>
<dbReference type="Gene3D" id="2.30.29.30">
    <property type="entry name" value="Pleckstrin-homology domain (PH domain)/Phosphotyrosine-binding domain (PTB)"/>
    <property type="match status" value="1"/>
</dbReference>
<dbReference type="InterPro" id="IPR016130">
    <property type="entry name" value="Tyr_Pase_AS"/>
</dbReference>
<dbReference type="Pfam" id="PF06602">
    <property type="entry name" value="Myotub-related"/>
    <property type="match status" value="1"/>
</dbReference>
<feature type="binding site" evidence="3">
    <location>
        <begin position="374"/>
        <end position="380"/>
    </location>
    <ligand>
        <name>substrate</name>
    </ligand>
</feature>
<protein>
    <recommendedName>
        <fullName evidence="4">Myotubularin phosphatase domain-containing protein</fullName>
    </recommendedName>
</protein>
<dbReference type="GO" id="GO:0005737">
    <property type="term" value="C:cytoplasm"/>
    <property type="evidence" value="ECO:0007669"/>
    <property type="project" value="TreeGrafter"/>
</dbReference>
<dbReference type="Proteomes" id="UP000054423">
    <property type="component" value="Unassembled WGS sequence"/>
</dbReference>
<accession>W2KIT5</accession>
<organism evidence="6">
    <name type="scientific">Phytophthora nicotianae</name>
    <name type="common">Potato buckeye rot agent</name>
    <name type="synonym">Phytophthora parasitica</name>
    <dbReference type="NCBI Taxonomy" id="4792"/>
    <lineage>
        <taxon>Eukaryota</taxon>
        <taxon>Sar</taxon>
        <taxon>Stramenopiles</taxon>
        <taxon>Oomycota</taxon>
        <taxon>Peronosporomycetes</taxon>
        <taxon>Peronosporales</taxon>
        <taxon>Peronosporaceae</taxon>
        <taxon>Phytophthora</taxon>
    </lineage>
</organism>
<dbReference type="AlphaFoldDB" id="W2KIT5"/>
<dbReference type="Proteomes" id="UP000053236">
    <property type="component" value="Unassembled WGS sequence"/>
</dbReference>
<evidence type="ECO:0000256" key="2">
    <source>
        <dbReference type="PIRSR" id="PIRSR630564-1"/>
    </source>
</evidence>
<dbReference type="OMA" id="PESWRIT"/>
<gene>
    <name evidence="5" type="ORF">L915_15538</name>
    <name evidence="6" type="ORF">L917_15259</name>
</gene>
<dbReference type="InterPro" id="IPR030564">
    <property type="entry name" value="Myotubularin"/>
</dbReference>
<dbReference type="VEuPathDB" id="FungiDB:PPTG_04993"/>
<feature type="binding site" evidence="3">
    <location>
        <begin position="287"/>
        <end position="290"/>
    </location>
    <ligand>
        <name>substrate</name>
    </ligand>
</feature>
<feature type="binding site" evidence="3">
    <location>
        <begin position="312"/>
        <end position="313"/>
    </location>
    <ligand>
        <name>substrate</name>
    </ligand>
</feature>
<evidence type="ECO:0000259" key="4">
    <source>
        <dbReference type="PROSITE" id="PS51339"/>
    </source>
</evidence>
<evidence type="ECO:0000313" key="5">
    <source>
        <dbReference type="EMBL" id="ETK78422.1"/>
    </source>
</evidence>
<reference evidence="5" key="2">
    <citation type="submission" date="2013-11" db="EMBL/GenBank/DDBJ databases">
        <title>The Genome Sequence of Phytophthora parasitica CJ02B3.</title>
        <authorList>
            <consortium name="The Broad Institute Genomics Platform"/>
            <person name="Russ C."/>
            <person name="Tyler B."/>
            <person name="Panabieres F."/>
            <person name="Shan W."/>
            <person name="Tripathy S."/>
            <person name="Grunwald N."/>
            <person name="Machado M."/>
            <person name="Johnson C.S."/>
            <person name="Arredondo F."/>
            <person name="Hong C."/>
            <person name="Coffey M."/>
            <person name="Young S.K."/>
            <person name="Zeng Q."/>
            <person name="Gargeya S."/>
            <person name="Fitzgerald M."/>
            <person name="Abouelleil A."/>
            <person name="Alvarado L."/>
            <person name="Chapman S.B."/>
            <person name="Gainer-Dewar J."/>
            <person name="Goldberg J."/>
            <person name="Griggs A."/>
            <person name="Gujja S."/>
            <person name="Hansen M."/>
            <person name="Howarth C."/>
            <person name="Imamovic A."/>
            <person name="Ireland A."/>
            <person name="Larimer J."/>
            <person name="McCowan C."/>
            <person name="Murphy C."/>
            <person name="Pearson M."/>
            <person name="Poon T.W."/>
            <person name="Priest M."/>
            <person name="Roberts A."/>
            <person name="Saif S."/>
            <person name="Shea T."/>
            <person name="Sykes S."/>
            <person name="Wortman J."/>
            <person name="Nusbaum C."/>
            <person name="Birren B."/>
        </authorList>
    </citation>
    <scope>NUCLEOTIDE SEQUENCE [LARGE SCALE GENOMIC DNA]</scope>
    <source>
        <strain evidence="5">CJ02B3</strain>
    </source>
</reference>